<feature type="domain" description="Knr4/Smi1-like" evidence="1">
    <location>
        <begin position="35"/>
        <end position="206"/>
    </location>
</feature>
<gene>
    <name evidence="2" type="ORF">CTM86_01850</name>
</gene>
<evidence type="ECO:0000259" key="1">
    <source>
        <dbReference type="SMART" id="SM00860"/>
    </source>
</evidence>
<dbReference type="SUPFAM" id="SSF160631">
    <property type="entry name" value="SMI1/KNR4-like"/>
    <property type="match status" value="1"/>
</dbReference>
<sequence>MSEFNWDSFIKELEKFQKGIENIGGHCRETIIEAPAKEEEILEVEKKLGYRIPEDFRDILLNYSSHFEYFWSTYRDEEVMEKKWFMKLLEHFWSTYRDEEEEQIEFPEKFCAIFAGDLHWGLKFLLDFEESRQEWVDVCYPDYNNEYDKVWHNKLAFYEVGNGDYYGIELEKENYGKIVYLSHDGGDGGDAHGHYIADNFKDLLNNWSKVGAVGGDDWQWEVFYTEGKGIDPESENAKEWREYIFSKI</sequence>
<dbReference type="Gene3D" id="3.40.1580.10">
    <property type="entry name" value="SMI1/KNR4-like"/>
    <property type="match status" value="1"/>
</dbReference>
<name>A0AAD0ATY5_9FUSO</name>
<reference evidence="3" key="1">
    <citation type="submission" date="2017-11" db="EMBL/GenBank/DDBJ databases">
        <title>Genome sequencing of Fusobacterium periodonticum KCOM 1282.</title>
        <authorList>
            <person name="Kook J.-K."/>
            <person name="Park S.-N."/>
            <person name="Lim Y.K."/>
        </authorList>
    </citation>
    <scope>NUCLEOTIDE SEQUENCE [LARGE SCALE GENOMIC DNA]</scope>
    <source>
        <strain evidence="3">KCOM 1282</strain>
    </source>
</reference>
<dbReference type="SMART" id="SM00860">
    <property type="entry name" value="SMI1_KNR4"/>
    <property type="match status" value="1"/>
</dbReference>
<protein>
    <submittedName>
        <fullName evidence="2">SMI1/KNR4 family protein</fullName>
    </submittedName>
</protein>
<evidence type="ECO:0000313" key="2">
    <source>
        <dbReference type="EMBL" id="ATV67051.1"/>
    </source>
</evidence>
<accession>A0AAD0ATY5</accession>
<evidence type="ECO:0000313" key="3">
    <source>
        <dbReference type="Proteomes" id="UP000231749"/>
    </source>
</evidence>
<dbReference type="Proteomes" id="UP000231749">
    <property type="component" value="Chromosome"/>
</dbReference>
<organism evidence="2 3">
    <name type="scientific">Fusobacterium pseudoperiodonticum</name>
    <dbReference type="NCBI Taxonomy" id="2663009"/>
    <lineage>
        <taxon>Bacteria</taxon>
        <taxon>Fusobacteriati</taxon>
        <taxon>Fusobacteriota</taxon>
        <taxon>Fusobacteriia</taxon>
        <taxon>Fusobacteriales</taxon>
        <taxon>Fusobacteriaceae</taxon>
        <taxon>Fusobacterium</taxon>
    </lineage>
</organism>
<dbReference type="AlphaFoldDB" id="A0AAD0ATY5"/>
<dbReference type="RefSeq" id="WP_099991246.1">
    <property type="nucleotide sequence ID" value="NZ_CP024702.1"/>
</dbReference>
<dbReference type="InterPro" id="IPR018958">
    <property type="entry name" value="Knr4/Smi1-like_dom"/>
</dbReference>
<proteinExistence type="predicted"/>
<dbReference type="Pfam" id="PF09346">
    <property type="entry name" value="SMI1_KNR4"/>
    <property type="match status" value="1"/>
</dbReference>
<dbReference type="InterPro" id="IPR037883">
    <property type="entry name" value="Knr4/Smi1-like_sf"/>
</dbReference>
<dbReference type="EMBL" id="CP024702">
    <property type="protein sequence ID" value="ATV67051.1"/>
    <property type="molecule type" value="Genomic_DNA"/>
</dbReference>